<dbReference type="Pfam" id="PF00725">
    <property type="entry name" value="3HCDH"/>
    <property type="match status" value="1"/>
</dbReference>
<dbReference type="Gene3D" id="1.10.1040.10">
    <property type="entry name" value="N-(1-d-carboxylethyl)-l-norvaline Dehydrogenase, domain 2"/>
    <property type="match status" value="1"/>
</dbReference>
<dbReference type="GO" id="GO:0016616">
    <property type="term" value="F:oxidoreductase activity, acting on the CH-OH group of donors, NAD or NADP as acceptor"/>
    <property type="evidence" value="ECO:0007669"/>
    <property type="project" value="InterPro"/>
</dbReference>
<comment type="pathway">
    <text evidence="1">Lipid metabolism; butanoate metabolism.</text>
</comment>
<comment type="similarity">
    <text evidence="2">Belongs to the 3-hydroxyacyl-CoA dehydrogenase family.</text>
</comment>
<feature type="domain" description="3-hydroxyacyl-CoA dehydrogenase C-terminal" evidence="6">
    <location>
        <begin position="182"/>
        <end position="277"/>
    </location>
</feature>
<dbReference type="PIRSF" id="PIRSF000105">
    <property type="entry name" value="HCDH"/>
    <property type="match status" value="1"/>
</dbReference>
<keyword evidence="9" id="KW-1185">Reference proteome</keyword>
<dbReference type="EMBL" id="PYAX01000002">
    <property type="protein sequence ID" value="PSL57070.1"/>
    <property type="molecule type" value="Genomic_DNA"/>
</dbReference>
<evidence type="ECO:0000256" key="2">
    <source>
        <dbReference type="ARBA" id="ARBA00009463"/>
    </source>
</evidence>
<evidence type="ECO:0000256" key="5">
    <source>
        <dbReference type="PIRSR" id="PIRSR000105-2"/>
    </source>
</evidence>
<dbReference type="PANTHER" id="PTHR48075:SF5">
    <property type="entry name" value="3-HYDROXYBUTYRYL-COA DEHYDROGENASE"/>
    <property type="match status" value="1"/>
</dbReference>
<feature type="binding site" evidence="5">
    <location>
        <position position="270"/>
    </location>
    <ligand>
        <name>NAD(+)</name>
        <dbReference type="ChEBI" id="CHEBI:57540"/>
    </ligand>
</feature>
<feature type="binding site" evidence="5">
    <location>
        <position position="115"/>
    </location>
    <ligand>
        <name>NAD(+)</name>
        <dbReference type="ChEBI" id="CHEBI:57540"/>
    </ligand>
</feature>
<dbReference type="Proteomes" id="UP000241118">
    <property type="component" value="Unassembled WGS sequence"/>
</dbReference>
<dbReference type="PANTHER" id="PTHR48075">
    <property type="entry name" value="3-HYDROXYACYL-COA DEHYDROGENASE FAMILY PROTEIN"/>
    <property type="match status" value="1"/>
</dbReference>
<dbReference type="RefSeq" id="WP_106614085.1">
    <property type="nucleotide sequence ID" value="NZ_PYAX01000002.1"/>
</dbReference>
<accession>A0A2P8IF48</accession>
<feature type="binding site" evidence="5">
    <location>
        <position position="139"/>
    </location>
    <ligand>
        <name>NAD(+)</name>
        <dbReference type="ChEBI" id="CHEBI:57540"/>
    </ligand>
</feature>
<evidence type="ECO:0000256" key="1">
    <source>
        <dbReference type="ARBA" id="ARBA00005086"/>
    </source>
</evidence>
<evidence type="ECO:0000313" key="9">
    <source>
        <dbReference type="Proteomes" id="UP000241118"/>
    </source>
</evidence>
<dbReference type="InterPro" id="IPR006176">
    <property type="entry name" value="3-OHacyl-CoA_DH_NAD-bd"/>
</dbReference>
<keyword evidence="5" id="KW-0520">NAD</keyword>
<dbReference type="Gene3D" id="3.40.50.720">
    <property type="entry name" value="NAD(P)-binding Rossmann-like Domain"/>
    <property type="match status" value="1"/>
</dbReference>
<gene>
    <name evidence="8" type="ORF">B0I31_10247</name>
</gene>
<feature type="domain" description="3-hydroxyacyl-CoA dehydrogenase NAD binding" evidence="7">
    <location>
        <begin position="2"/>
        <end position="179"/>
    </location>
</feature>
<evidence type="ECO:0000256" key="4">
    <source>
        <dbReference type="PIRSR" id="PIRSR000105-1"/>
    </source>
</evidence>
<dbReference type="InterPro" id="IPR022694">
    <property type="entry name" value="3-OHacyl-CoA_DH"/>
</dbReference>
<dbReference type="GO" id="GO:0006631">
    <property type="term" value="P:fatty acid metabolic process"/>
    <property type="evidence" value="ECO:0007669"/>
    <property type="project" value="InterPro"/>
</dbReference>
<feature type="binding site" evidence="5">
    <location>
        <position position="30"/>
    </location>
    <ligand>
        <name>NAD(+)</name>
        <dbReference type="ChEBI" id="CHEBI:57540"/>
    </ligand>
</feature>
<keyword evidence="3" id="KW-0560">Oxidoreductase</keyword>
<feature type="site" description="Important for catalytic activity" evidence="4">
    <location>
        <position position="136"/>
    </location>
</feature>
<reference evidence="8 9" key="1">
    <citation type="submission" date="2018-03" db="EMBL/GenBank/DDBJ databases">
        <title>Genomic Encyclopedia of Type Strains, Phase III (KMG-III): the genomes of soil and plant-associated and newly described type strains.</title>
        <authorList>
            <person name="Whitman W."/>
        </authorList>
    </citation>
    <scope>NUCLEOTIDE SEQUENCE [LARGE SCALE GENOMIC DNA]</scope>
    <source>
        <strain evidence="8 9">CGMCC 4.7097</strain>
    </source>
</reference>
<dbReference type="InterPro" id="IPR008927">
    <property type="entry name" value="6-PGluconate_DH-like_C_sf"/>
</dbReference>
<feature type="binding site" evidence="5">
    <location>
        <position position="93"/>
    </location>
    <ligand>
        <name>NAD(+)</name>
        <dbReference type="ChEBI" id="CHEBI:57540"/>
    </ligand>
</feature>
<evidence type="ECO:0000313" key="8">
    <source>
        <dbReference type="EMBL" id="PSL57070.1"/>
    </source>
</evidence>
<evidence type="ECO:0000259" key="6">
    <source>
        <dbReference type="Pfam" id="PF00725"/>
    </source>
</evidence>
<dbReference type="OrthoDB" id="3229174at2"/>
<dbReference type="SUPFAM" id="SSF51735">
    <property type="entry name" value="NAD(P)-binding Rossmann-fold domains"/>
    <property type="match status" value="1"/>
</dbReference>
<dbReference type="InterPro" id="IPR006108">
    <property type="entry name" value="3HC_DH_C"/>
</dbReference>
<comment type="caution">
    <text evidence="8">The sequence shown here is derived from an EMBL/GenBank/DDBJ whole genome shotgun (WGS) entry which is preliminary data.</text>
</comment>
<proteinExistence type="inferred from homology"/>
<sequence length="280" mass="29108">MKVGVVGAGVMGTGVAQCFAAAGHEVVVVDPDPAALAAGPDRVRDGLRLQVLLGPAPADPAGVPDRVGWTADLDALAGSGFVVECGPERIAVKEELFAALDRLCGPDTVLASCTSAIPVDVLAAVTTRPDRVLATHFMNPAPLKEAVEVVRGPKTSDAAMARTAEVLSSLGKKAIVVADAPGFVTNRVLMLAINEAVKVVAEGTAPAATVDEVFVSCFGHQMGPLRTADLIGLDTIRDTLLVLRELLDDPVYTPCPLLTEMVESGRLGKKSGRGFHAWRF</sequence>
<feature type="binding site" evidence="5">
    <location>
        <position position="88"/>
    </location>
    <ligand>
        <name>NAD(+)</name>
        <dbReference type="ChEBI" id="CHEBI:57540"/>
    </ligand>
</feature>
<protein>
    <submittedName>
        <fullName evidence="8">3-hydroxybutyryl-CoA dehydrogenase</fullName>
    </submittedName>
</protein>
<dbReference type="GO" id="GO:0070403">
    <property type="term" value="F:NAD+ binding"/>
    <property type="evidence" value="ECO:0007669"/>
    <property type="project" value="InterPro"/>
</dbReference>
<dbReference type="Pfam" id="PF02737">
    <property type="entry name" value="3HCDH_N"/>
    <property type="match status" value="1"/>
</dbReference>
<dbReference type="InterPro" id="IPR013328">
    <property type="entry name" value="6PGD_dom2"/>
</dbReference>
<dbReference type="InterPro" id="IPR036291">
    <property type="entry name" value="NAD(P)-bd_dom_sf"/>
</dbReference>
<dbReference type="SUPFAM" id="SSF48179">
    <property type="entry name" value="6-phosphogluconate dehydrogenase C-terminal domain-like"/>
    <property type="match status" value="1"/>
</dbReference>
<evidence type="ECO:0000256" key="3">
    <source>
        <dbReference type="ARBA" id="ARBA00023002"/>
    </source>
</evidence>
<name>A0A2P8IF48_SACCR</name>
<dbReference type="AlphaFoldDB" id="A0A2P8IF48"/>
<organism evidence="8 9">
    <name type="scientific">Saccharothrix carnea</name>
    <dbReference type="NCBI Taxonomy" id="1280637"/>
    <lineage>
        <taxon>Bacteria</taxon>
        <taxon>Bacillati</taxon>
        <taxon>Actinomycetota</taxon>
        <taxon>Actinomycetes</taxon>
        <taxon>Pseudonocardiales</taxon>
        <taxon>Pseudonocardiaceae</taxon>
        <taxon>Saccharothrix</taxon>
    </lineage>
</organism>
<evidence type="ECO:0000259" key="7">
    <source>
        <dbReference type="Pfam" id="PF02737"/>
    </source>
</evidence>
<feature type="binding site" evidence="5">
    <location>
        <begin position="7"/>
        <end position="12"/>
    </location>
    <ligand>
        <name>NAD(+)</name>
        <dbReference type="ChEBI" id="CHEBI:57540"/>
    </ligand>
</feature>